<accession>A0A6C0KD46</accession>
<feature type="compositionally biased region" description="Low complexity" evidence="1">
    <location>
        <begin position="1"/>
        <end position="18"/>
    </location>
</feature>
<protein>
    <submittedName>
        <fullName evidence="2">Uncharacterized protein</fullName>
    </submittedName>
</protein>
<sequence length="336" mass="38050">MPRSRSSSTHTSDGSSRASDNKSFETPLHDMPDLYWNSSRRLFPAGYPNTEGVFPSRWTPYNPARRFEDDEDLFSGAPRHRGKMKGKKYLYPKGQEAKSSTIGNALNRVTRRSNLPYREGKSFVVVENPVNYSMSQKGARRWSKGAHNIVNKNLERRYKNLGMVDKIGSLMFADSHPGWAAAASLVPYHPNANPYDYYDRYTETADDLFDDHRVKNTNFLIRDKDGVRTTPYTAHMAAQDRIAHNISRAYRKNQAKKVLKKTGRDLGEAEDLVAKYLTGFGKGRKKKPVRTKKKAATRVAKKKPAATKKKPAARATKKKPTGRVTKKKPAGRVTKK</sequence>
<feature type="region of interest" description="Disordered" evidence="1">
    <location>
        <begin position="1"/>
        <end position="29"/>
    </location>
</feature>
<organism evidence="2">
    <name type="scientific">viral metagenome</name>
    <dbReference type="NCBI Taxonomy" id="1070528"/>
    <lineage>
        <taxon>unclassified sequences</taxon>
        <taxon>metagenomes</taxon>
        <taxon>organismal metagenomes</taxon>
    </lineage>
</organism>
<dbReference type="AlphaFoldDB" id="A0A6C0KD46"/>
<dbReference type="EMBL" id="MN740844">
    <property type="protein sequence ID" value="QHU14660.1"/>
    <property type="molecule type" value="Genomic_DNA"/>
</dbReference>
<feature type="compositionally biased region" description="Basic and acidic residues" evidence="1">
    <location>
        <begin position="19"/>
        <end position="29"/>
    </location>
</feature>
<feature type="region of interest" description="Disordered" evidence="1">
    <location>
        <begin position="282"/>
        <end position="336"/>
    </location>
</feature>
<name>A0A6C0KD46_9ZZZZ</name>
<evidence type="ECO:0000256" key="1">
    <source>
        <dbReference type="SAM" id="MobiDB-lite"/>
    </source>
</evidence>
<reference evidence="2" key="1">
    <citation type="journal article" date="2020" name="Nature">
        <title>Giant virus diversity and host interactions through global metagenomics.</title>
        <authorList>
            <person name="Schulz F."/>
            <person name="Roux S."/>
            <person name="Paez-Espino D."/>
            <person name="Jungbluth S."/>
            <person name="Walsh D.A."/>
            <person name="Denef V.J."/>
            <person name="McMahon K.D."/>
            <person name="Konstantinidis K.T."/>
            <person name="Eloe-Fadrosh E.A."/>
            <person name="Kyrpides N.C."/>
            <person name="Woyke T."/>
        </authorList>
    </citation>
    <scope>NUCLEOTIDE SEQUENCE</scope>
    <source>
        <strain evidence="2">GVMAG-S-1102113-126</strain>
    </source>
</reference>
<proteinExistence type="predicted"/>
<evidence type="ECO:0000313" key="2">
    <source>
        <dbReference type="EMBL" id="QHU14660.1"/>
    </source>
</evidence>